<evidence type="ECO:0000256" key="4">
    <source>
        <dbReference type="ARBA" id="ARBA00022723"/>
    </source>
</evidence>
<dbReference type="EMBL" id="SJPY01000001">
    <property type="protein sequence ID" value="TWU46060.1"/>
    <property type="molecule type" value="Genomic_DNA"/>
</dbReference>
<dbReference type="AlphaFoldDB" id="A0A5C6EBG9"/>
<dbReference type="PRINTS" id="PR00691">
    <property type="entry name" value="ADHESINB"/>
</dbReference>
<dbReference type="PANTHER" id="PTHR42953">
    <property type="entry name" value="HIGH-AFFINITY ZINC UPTAKE SYSTEM PROTEIN ZNUA-RELATED"/>
    <property type="match status" value="1"/>
</dbReference>
<keyword evidence="5 7" id="KW-0732">Signal</keyword>
<evidence type="ECO:0000256" key="6">
    <source>
        <dbReference type="RuleBase" id="RU003512"/>
    </source>
</evidence>
<dbReference type="InterPro" id="IPR006129">
    <property type="entry name" value="AdhesinB"/>
</dbReference>
<dbReference type="RefSeq" id="WP_146598651.1">
    <property type="nucleotide sequence ID" value="NZ_SJPY01000001.1"/>
</dbReference>
<dbReference type="Proteomes" id="UP000315471">
    <property type="component" value="Unassembled WGS sequence"/>
</dbReference>
<evidence type="ECO:0000256" key="2">
    <source>
        <dbReference type="ARBA" id="ARBA00011028"/>
    </source>
</evidence>
<keyword evidence="3 6" id="KW-0813">Transport</keyword>
<keyword evidence="4" id="KW-0479">Metal-binding</keyword>
<dbReference type="OrthoDB" id="9793396at2"/>
<evidence type="ECO:0000256" key="5">
    <source>
        <dbReference type="ARBA" id="ARBA00022729"/>
    </source>
</evidence>
<dbReference type="GO" id="GO:0030001">
    <property type="term" value="P:metal ion transport"/>
    <property type="evidence" value="ECO:0007669"/>
    <property type="project" value="InterPro"/>
</dbReference>
<keyword evidence="9" id="KW-1185">Reference proteome</keyword>
<gene>
    <name evidence="8" type="primary">troA</name>
    <name evidence="8" type="ORF">Q31b_12380</name>
</gene>
<dbReference type="InterPro" id="IPR006127">
    <property type="entry name" value="ZnuA-like"/>
</dbReference>
<dbReference type="SUPFAM" id="SSF53807">
    <property type="entry name" value="Helical backbone' metal receptor"/>
    <property type="match status" value="1"/>
</dbReference>
<dbReference type="GO" id="GO:0046872">
    <property type="term" value="F:metal ion binding"/>
    <property type="evidence" value="ECO:0007669"/>
    <property type="project" value="UniProtKB-KW"/>
</dbReference>
<dbReference type="PANTHER" id="PTHR42953:SF1">
    <property type="entry name" value="METAL-BINDING PROTEIN HI_0362-RELATED"/>
    <property type="match status" value="1"/>
</dbReference>
<protein>
    <submittedName>
        <fullName evidence="8">Periplasmic zinc-binding protein TroA</fullName>
    </submittedName>
</protein>
<proteinExistence type="inferred from homology"/>
<comment type="subcellular location">
    <subcellularLocation>
        <location evidence="1">Cell envelope</location>
    </subcellularLocation>
</comment>
<evidence type="ECO:0000256" key="1">
    <source>
        <dbReference type="ARBA" id="ARBA00004196"/>
    </source>
</evidence>
<dbReference type="InterPro" id="IPR050492">
    <property type="entry name" value="Bact_metal-bind_prot9"/>
</dbReference>
<feature type="signal peptide" evidence="7">
    <location>
        <begin position="1"/>
        <end position="20"/>
    </location>
</feature>
<dbReference type="PROSITE" id="PS51257">
    <property type="entry name" value="PROKAR_LIPOPROTEIN"/>
    <property type="match status" value="1"/>
</dbReference>
<dbReference type="Pfam" id="PF01297">
    <property type="entry name" value="ZnuA"/>
    <property type="match status" value="1"/>
</dbReference>
<evidence type="ECO:0000256" key="7">
    <source>
        <dbReference type="SAM" id="SignalP"/>
    </source>
</evidence>
<dbReference type="GO" id="GO:0030313">
    <property type="term" value="C:cell envelope"/>
    <property type="evidence" value="ECO:0007669"/>
    <property type="project" value="UniProtKB-SubCell"/>
</dbReference>
<dbReference type="InterPro" id="IPR006128">
    <property type="entry name" value="Lipoprotein_PsaA-like"/>
</dbReference>
<accession>A0A5C6EBG9</accession>
<name>A0A5C6EBG9_9BACT</name>
<sequence length="329" mass="35486" precursor="true">MMRFASVCVLILVVIAGCKGTMESTIPTGSATVDPDSPIAVTTTVGMVADLVRTVGGDRVEVTQICGPGVDPHLYKATRDDVQTMMTADVIFYSGLMLEGKMTDTLVKMARGKPVVAITEALDENTLLEPSELSGHYDPHVWMDVSAWSKCVEVIADELSAIDPPSEAAYRERAETLRRELAKLHEYGKRVIATIPEGSRVLVTSHDAFNYFGRAYGLEVMGVQGISTESEAGLQRINELVDLLVNKKVKAVFVESSVPRKNIDSLVEGARSRGHEVVVGDKELFSDAMGAAGTYEGTYIGMLDHNFTLVARGLGGEAPQDGFQGKLSQ</sequence>
<comment type="similarity">
    <text evidence="2 6">Belongs to the bacterial solute-binding protein 9 family.</text>
</comment>
<comment type="caution">
    <text evidence="8">The sequence shown here is derived from an EMBL/GenBank/DDBJ whole genome shotgun (WGS) entry which is preliminary data.</text>
</comment>
<feature type="chain" id="PRO_5022986949" evidence="7">
    <location>
        <begin position="21"/>
        <end position="329"/>
    </location>
</feature>
<dbReference type="PRINTS" id="PR00690">
    <property type="entry name" value="ADHESNFAMILY"/>
</dbReference>
<evidence type="ECO:0000313" key="8">
    <source>
        <dbReference type="EMBL" id="TWU46060.1"/>
    </source>
</evidence>
<organism evidence="8 9">
    <name type="scientific">Novipirellula aureliae</name>
    <dbReference type="NCBI Taxonomy" id="2527966"/>
    <lineage>
        <taxon>Bacteria</taxon>
        <taxon>Pseudomonadati</taxon>
        <taxon>Planctomycetota</taxon>
        <taxon>Planctomycetia</taxon>
        <taxon>Pirellulales</taxon>
        <taxon>Pirellulaceae</taxon>
        <taxon>Novipirellula</taxon>
    </lineage>
</organism>
<reference evidence="8 9" key="1">
    <citation type="submission" date="2019-02" db="EMBL/GenBank/DDBJ databases">
        <title>Deep-cultivation of Planctomycetes and their phenomic and genomic characterization uncovers novel biology.</title>
        <authorList>
            <person name="Wiegand S."/>
            <person name="Jogler M."/>
            <person name="Boedeker C."/>
            <person name="Pinto D."/>
            <person name="Vollmers J."/>
            <person name="Rivas-Marin E."/>
            <person name="Kohn T."/>
            <person name="Peeters S.H."/>
            <person name="Heuer A."/>
            <person name="Rast P."/>
            <person name="Oberbeckmann S."/>
            <person name="Bunk B."/>
            <person name="Jeske O."/>
            <person name="Meyerdierks A."/>
            <person name="Storesund J.E."/>
            <person name="Kallscheuer N."/>
            <person name="Luecker S."/>
            <person name="Lage O.M."/>
            <person name="Pohl T."/>
            <person name="Merkel B.J."/>
            <person name="Hornburger P."/>
            <person name="Mueller R.-W."/>
            <person name="Bruemmer F."/>
            <person name="Labrenz M."/>
            <person name="Spormann A.M."/>
            <person name="Op Den Camp H."/>
            <person name="Overmann J."/>
            <person name="Amann R."/>
            <person name="Jetten M.S.M."/>
            <person name="Mascher T."/>
            <person name="Medema M.H."/>
            <person name="Devos D.P."/>
            <person name="Kaster A.-K."/>
            <person name="Ovreas L."/>
            <person name="Rohde M."/>
            <person name="Galperin M.Y."/>
            <person name="Jogler C."/>
        </authorList>
    </citation>
    <scope>NUCLEOTIDE SEQUENCE [LARGE SCALE GENOMIC DNA]</scope>
    <source>
        <strain evidence="8 9">Q31b</strain>
    </source>
</reference>
<dbReference type="Gene3D" id="3.40.50.1980">
    <property type="entry name" value="Nitrogenase molybdenum iron protein domain"/>
    <property type="match status" value="2"/>
</dbReference>
<evidence type="ECO:0000313" key="9">
    <source>
        <dbReference type="Proteomes" id="UP000315471"/>
    </source>
</evidence>
<evidence type="ECO:0000256" key="3">
    <source>
        <dbReference type="ARBA" id="ARBA00022448"/>
    </source>
</evidence>
<dbReference type="GO" id="GO:0007155">
    <property type="term" value="P:cell adhesion"/>
    <property type="evidence" value="ECO:0007669"/>
    <property type="project" value="InterPro"/>
</dbReference>